<dbReference type="GO" id="GO:0005524">
    <property type="term" value="F:ATP binding"/>
    <property type="evidence" value="ECO:0007669"/>
    <property type="project" value="UniProtKB-KW"/>
</dbReference>
<dbReference type="PANTHER" id="PTHR43553">
    <property type="entry name" value="HEAVY METAL TRANSPORTER"/>
    <property type="match status" value="1"/>
</dbReference>
<gene>
    <name evidence="11" type="ORF">A3L02_09560</name>
</gene>
<dbReference type="InterPro" id="IPR050095">
    <property type="entry name" value="ECF_ABC_transporter_ATP-bd"/>
</dbReference>
<keyword evidence="5" id="KW-0547">Nucleotide-binding</keyword>
<dbReference type="InterPro" id="IPR015856">
    <property type="entry name" value="ABC_transpr_CbiO/EcfA_su"/>
</dbReference>
<evidence type="ECO:0000256" key="9">
    <source>
        <dbReference type="ARBA" id="ARBA00025157"/>
    </source>
</evidence>
<keyword evidence="6 11" id="KW-0067">ATP-binding</keyword>
<dbReference type="EMBL" id="CP014854">
    <property type="protein sequence ID" value="ASI99794.1"/>
    <property type="molecule type" value="Genomic_DNA"/>
</dbReference>
<name>A0A218P4D2_THECE</name>
<dbReference type="Pfam" id="PF00005">
    <property type="entry name" value="ABC_tran"/>
    <property type="match status" value="1"/>
</dbReference>
<proteinExistence type="inferred from homology"/>
<dbReference type="SUPFAM" id="SSF52540">
    <property type="entry name" value="P-loop containing nucleoside triphosphate hydrolases"/>
    <property type="match status" value="1"/>
</dbReference>
<keyword evidence="4" id="KW-1003">Cell membrane</keyword>
<protein>
    <submittedName>
        <fullName evidence="11">Energy-coupling factor ABC transporter ATP-binding protein</fullName>
    </submittedName>
</protein>
<evidence type="ECO:0000313" key="11">
    <source>
        <dbReference type="EMBL" id="ASI99794.1"/>
    </source>
</evidence>
<dbReference type="PANTHER" id="PTHR43553:SF24">
    <property type="entry name" value="ENERGY-COUPLING FACTOR TRANSPORTER ATP-BINDING PROTEIN ECFA1"/>
    <property type="match status" value="1"/>
</dbReference>
<dbReference type="InterPro" id="IPR003439">
    <property type="entry name" value="ABC_transporter-like_ATP-bd"/>
</dbReference>
<dbReference type="InterPro" id="IPR027417">
    <property type="entry name" value="P-loop_NTPase"/>
</dbReference>
<dbReference type="GO" id="GO:0016887">
    <property type="term" value="F:ATP hydrolysis activity"/>
    <property type="evidence" value="ECO:0007669"/>
    <property type="project" value="InterPro"/>
</dbReference>
<evidence type="ECO:0000256" key="7">
    <source>
        <dbReference type="ARBA" id="ARBA00022967"/>
    </source>
</evidence>
<evidence type="ECO:0000256" key="2">
    <source>
        <dbReference type="ARBA" id="ARBA00005417"/>
    </source>
</evidence>
<feature type="domain" description="ABC transporter" evidence="10">
    <location>
        <begin position="4"/>
        <end position="250"/>
    </location>
</feature>
<dbReference type="PROSITE" id="PS50893">
    <property type="entry name" value="ABC_TRANSPORTER_2"/>
    <property type="match status" value="1"/>
</dbReference>
<comment type="similarity">
    <text evidence="2">Belongs to the ABC transporter superfamily.</text>
</comment>
<comment type="function">
    <text evidence="9">Probably part of an ABC transporter complex. Responsible for energy coupling to the transport system.</text>
</comment>
<dbReference type="GO" id="GO:0043190">
    <property type="term" value="C:ATP-binding cassette (ABC) transporter complex"/>
    <property type="evidence" value="ECO:0007669"/>
    <property type="project" value="TreeGrafter"/>
</dbReference>
<dbReference type="KEGG" id="tce:A3L02_09560"/>
<dbReference type="CDD" id="cd03225">
    <property type="entry name" value="ABC_cobalt_CbiO_domain1"/>
    <property type="match status" value="1"/>
</dbReference>
<keyword evidence="8" id="KW-0472">Membrane</keyword>
<dbReference type="InterPro" id="IPR003593">
    <property type="entry name" value="AAA+_ATPase"/>
</dbReference>
<dbReference type="PROSITE" id="PS00211">
    <property type="entry name" value="ABC_TRANSPORTER_1"/>
    <property type="match status" value="1"/>
</dbReference>
<sequence>MKVISVENLSFKYRRARSYSLKDVSFEVKKGELLGVIGPSGSGKSTLCLALNGIIPNSIKGEFSGDVVIRDPRTGEEYNTKETPVSKLPTVVGLVLQNPESQLFNMTVEEEVAFGLENLGLDRNEILRRLRWALEVTGLRGLEKEFPPNLSGGQQQRLAIAAVLAMRPAILVLDEPTSQLDPVGKREVLGLVSLLRKEHGMTVVLVEHHTDYVFRFADRILVMDDGGIVLEGTPREVAEEAETLRKLGIKLPASLEISHELRKRGIIESPAFTEEELLSRIGGPSG</sequence>
<dbReference type="Proteomes" id="UP000197156">
    <property type="component" value="Chromosome"/>
</dbReference>
<evidence type="ECO:0000256" key="5">
    <source>
        <dbReference type="ARBA" id="ARBA00022741"/>
    </source>
</evidence>
<dbReference type="InterPro" id="IPR017871">
    <property type="entry name" value="ABC_transporter-like_CS"/>
</dbReference>
<dbReference type="GO" id="GO:0042626">
    <property type="term" value="F:ATPase-coupled transmembrane transporter activity"/>
    <property type="evidence" value="ECO:0007669"/>
    <property type="project" value="TreeGrafter"/>
</dbReference>
<dbReference type="AlphaFoldDB" id="A0A218P4D2"/>
<evidence type="ECO:0000256" key="3">
    <source>
        <dbReference type="ARBA" id="ARBA00022448"/>
    </source>
</evidence>
<dbReference type="Gene3D" id="3.40.50.300">
    <property type="entry name" value="P-loop containing nucleotide triphosphate hydrolases"/>
    <property type="match status" value="1"/>
</dbReference>
<dbReference type="RefSeq" id="WP_088863710.1">
    <property type="nucleotide sequence ID" value="NZ_CP014854.1"/>
</dbReference>
<evidence type="ECO:0000256" key="4">
    <source>
        <dbReference type="ARBA" id="ARBA00022475"/>
    </source>
</evidence>
<keyword evidence="12" id="KW-1185">Reference proteome</keyword>
<comment type="subcellular location">
    <subcellularLocation>
        <location evidence="1">Cell membrane</location>
        <topology evidence="1">Peripheral membrane protein</topology>
    </subcellularLocation>
</comment>
<dbReference type="GeneID" id="33325011"/>
<dbReference type="SMART" id="SM00382">
    <property type="entry name" value="AAA"/>
    <property type="match status" value="1"/>
</dbReference>
<evidence type="ECO:0000256" key="6">
    <source>
        <dbReference type="ARBA" id="ARBA00022840"/>
    </source>
</evidence>
<dbReference type="FunFam" id="3.40.50.300:FF:000224">
    <property type="entry name" value="Energy-coupling factor transporter ATP-binding protein EcfA"/>
    <property type="match status" value="1"/>
</dbReference>
<evidence type="ECO:0000313" key="12">
    <source>
        <dbReference type="Proteomes" id="UP000197156"/>
    </source>
</evidence>
<dbReference type="OrthoDB" id="18209at2157"/>
<evidence type="ECO:0000259" key="10">
    <source>
        <dbReference type="PROSITE" id="PS50893"/>
    </source>
</evidence>
<reference evidence="11 12" key="1">
    <citation type="submission" date="2016-03" db="EMBL/GenBank/DDBJ databases">
        <title>Complete genome sequence of Thermococcus celer.</title>
        <authorList>
            <person name="Oger P.M."/>
        </authorList>
    </citation>
    <scope>NUCLEOTIDE SEQUENCE [LARGE SCALE GENOMIC DNA]</scope>
    <source>
        <strain evidence="11 12">Vu 13</strain>
    </source>
</reference>
<accession>A0A218P4D2</accession>
<evidence type="ECO:0000256" key="1">
    <source>
        <dbReference type="ARBA" id="ARBA00004202"/>
    </source>
</evidence>
<evidence type="ECO:0000256" key="8">
    <source>
        <dbReference type="ARBA" id="ARBA00023136"/>
    </source>
</evidence>
<keyword evidence="7" id="KW-1278">Translocase</keyword>
<organism evidence="11 12">
    <name type="scientific">Thermococcus celer Vu 13 = JCM 8558</name>
    <dbReference type="NCBI Taxonomy" id="1293037"/>
    <lineage>
        <taxon>Archaea</taxon>
        <taxon>Methanobacteriati</taxon>
        <taxon>Methanobacteriota</taxon>
        <taxon>Thermococci</taxon>
        <taxon>Thermococcales</taxon>
        <taxon>Thermococcaceae</taxon>
        <taxon>Thermococcus</taxon>
    </lineage>
</organism>
<keyword evidence="3" id="KW-0813">Transport</keyword>